<feature type="region of interest" description="Disordered" evidence="5">
    <location>
        <begin position="1"/>
        <end position="118"/>
    </location>
</feature>
<dbReference type="PANTHER" id="PTHR10782">
    <property type="entry name" value="ZINC FINGER MIZ DOMAIN-CONTAINING PROTEIN"/>
    <property type="match status" value="1"/>
</dbReference>
<dbReference type="GO" id="GO:0016925">
    <property type="term" value="P:protein sumoylation"/>
    <property type="evidence" value="ECO:0007669"/>
    <property type="project" value="TreeGrafter"/>
</dbReference>
<feature type="compositionally biased region" description="Low complexity" evidence="5">
    <location>
        <begin position="105"/>
        <end position="118"/>
    </location>
</feature>
<dbReference type="AlphaFoldDB" id="A0A9X6N9L9"/>
<feature type="region of interest" description="Disordered" evidence="5">
    <location>
        <begin position="141"/>
        <end position="172"/>
    </location>
</feature>
<organism evidence="7 8">
    <name type="scientific">Hypsibius exemplaris</name>
    <name type="common">Freshwater tardigrade</name>
    <dbReference type="NCBI Taxonomy" id="2072580"/>
    <lineage>
        <taxon>Eukaryota</taxon>
        <taxon>Metazoa</taxon>
        <taxon>Ecdysozoa</taxon>
        <taxon>Tardigrada</taxon>
        <taxon>Eutardigrada</taxon>
        <taxon>Parachela</taxon>
        <taxon>Hypsibioidea</taxon>
        <taxon>Hypsibiidae</taxon>
        <taxon>Hypsibius</taxon>
    </lineage>
</organism>
<name>A0A9X6N9L9_HYPEX</name>
<dbReference type="InterPro" id="IPR013083">
    <property type="entry name" value="Znf_RING/FYVE/PHD"/>
</dbReference>
<dbReference type="Proteomes" id="UP000192578">
    <property type="component" value="Unassembled WGS sequence"/>
</dbReference>
<dbReference type="PROSITE" id="PS51044">
    <property type="entry name" value="ZF_SP_RING"/>
    <property type="match status" value="1"/>
</dbReference>
<feature type="domain" description="SP-RING-type" evidence="6">
    <location>
        <begin position="384"/>
        <end position="466"/>
    </location>
</feature>
<dbReference type="OrthoDB" id="6287745at2759"/>
<keyword evidence="8" id="KW-1185">Reference proteome</keyword>
<gene>
    <name evidence="7" type="ORF">BV898_14551</name>
</gene>
<dbReference type="GO" id="GO:0061665">
    <property type="term" value="F:SUMO ligase activity"/>
    <property type="evidence" value="ECO:0007669"/>
    <property type="project" value="TreeGrafter"/>
</dbReference>
<comment type="caution">
    <text evidence="7">The sequence shown here is derived from an EMBL/GenBank/DDBJ whole genome shotgun (WGS) entry which is preliminary data.</text>
</comment>
<evidence type="ECO:0000256" key="4">
    <source>
        <dbReference type="PROSITE-ProRule" id="PRU00452"/>
    </source>
</evidence>
<keyword evidence="2 4" id="KW-0863">Zinc-finger</keyword>
<dbReference type="Gene3D" id="3.30.40.10">
    <property type="entry name" value="Zinc/RING finger domain, C3HC4 (zinc finger)"/>
    <property type="match status" value="1"/>
</dbReference>
<evidence type="ECO:0000256" key="3">
    <source>
        <dbReference type="ARBA" id="ARBA00022833"/>
    </source>
</evidence>
<feature type="compositionally biased region" description="Low complexity" evidence="5">
    <location>
        <begin position="19"/>
        <end position="32"/>
    </location>
</feature>
<feature type="compositionally biased region" description="Basic residues" evidence="5">
    <location>
        <begin position="33"/>
        <end position="47"/>
    </location>
</feature>
<evidence type="ECO:0000256" key="1">
    <source>
        <dbReference type="ARBA" id="ARBA00022723"/>
    </source>
</evidence>
<protein>
    <recommendedName>
        <fullName evidence="6">SP-RING-type domain-containing protein</fullName>
    </recommendedName>
</protein>
<reference evidence="8" key="1">
    <citation type="submission" date="2017-01" db="EMBL/GenBank/DDBJ databases">
        <title>Comparative genomics of anhydrobiosis in the tardigrade Hypsibius dujardini.</title>
        <authorList>
            <person name="Yoshida Y."/>
            <person name="Koutsovoulos G."/>
            <person name="Laetsch D."/>
            <person name="Stevens L."/>
            <person name="Kumar S."/>
            <person name="Horikawa D."/>
            <person name="Ishino K."/>
            <person name="Komine S."/>
            <person name="Tomita M."/>
            <person name="Blaxter M."/>
            <person name="Arakawa K."/>
        </authorList>
    </citation>
    <scope>NUCLEOTIDE SEQUENCE [LARGE SCALE GENOMIC DNA]</scope>
    <source>
        <strain evidence="8">Z151</strain>
    </source>
</reference>
<dbReference type="CDD" id="cd16650">
    <property type="entry name" value="SP-RING_PIAS-like"/>
    <property type="match status" value="1"/>
</dbReference>
<accession>A0A9X6N9L9</accession>
<dbReference type="PANTHER" id="PTHR10782:SF4">
    <property type="entry name" value="TONALLI, ISOFORM E"/>
    <property type="match status" value="1"/>
</dbReference>
<evidence type="ECO:0000256" key="5">
    <source>
        <dbReference type="SAM" id="MobiDB-lite"/>
    </source>
</evidence>
<feature type="compositionally biased region" description="Low complexity" evidence="5">
    <location>
        <begin position="68"/>
        <end position="94"/>
    </location>
</feature>
<evidence type="ECO:0000259" key="6">
    <source>
        <dbReference type="PROSITE" id="PS51044"/>
    </source>
</evidence>
<sequence length="501" mass="54762">MADKPCMKSLYRALAASKPRGAARPAKSAPASRRARGKRPDRTRRHSSSSLSPSLSPPPRRNARRAHSPSGSDSSPSPRPQQRAAPRGRGRSSQPPGMDHDQMMAAANAGPPEPAAAPAALVLSPPRTRVLYSQNHPLLTEREKNASKFRPSPAKKMKTEERGHSPVPSAAPAAAMKESVVAVISGNQQKSYFVDPVLRNRPLPARQYGPGILGAPPFHTVIGAVAEAQRLGAEESITARGCHREISKRFSIDKAALGEDVLVIVRFARAPIVETPAMARLPYNLQILLNQHPVVELKSINHTAPPKKPVFGAPVELPKEFLFAENTLTVTWTTDKKVDPDEDYMLFIEYAERKSVEDVLAEMTTKRISISLAVARAFRMLTARDDEIEMGPSMLNLVCPLSRKRIDLPVRGIDCRHLDCFDASNYLALNALAKARWTCPRCSETVALEDLVVDDLVADLLRFSSHVKLEVVPSEDAVVVKEINKAKPEAISLDASQFVMG</sequence>
<keyword evidence="3" id="KW-0862">Zinc</keyword>
<dbReference type="EMBL" id="MTYJ01000180">
    <property type="protein sequence ID" value="OWA50020.1"/>
    <property type="molecule type" value="Genomic_DNA"/>
</dbReference>
<proteinExistence type="predicted"/>
<dbReference type="Pfam" id="PF02891">
    <property type="entry name" value="zf-MIZ"/>
    <property type="match status" value="1"/>
</dbReference>
<dbReference type="GO" id="GO:0000785">
    <property type="term" value="C:chromatin"/>
    <property type="evidence" value="ECO:0007669"/>
    <property type="project" value="TreeGrafter"/>
</dbReference>
<keyword evidence="1" id="KW-0479">Metal-binding</keyword>
<dbReference type="GO" id="GO:0008270">
    <property type="term" value="F:zinc ion binding"/>
    <property type="evidence" value="ECO:0007669"/>
    <property type="project" value="UniProtKB-KW"/>
</dbReference>
<evidence type="ECO:0000256" key="2">
    <source>
        <dbReference type="ARBA" id="ARBA00022771"/>
    </source>
</evidence>
<dbReference type="InterPro" id="IPR004181">
    <property type="entry name" value="Znf_MIZ"/>
</dbReference>
<evidence type="ECO:0000313" key="8">
    <source>
        <dbReference type="Proteomes" id="UP000192578"/>
    </source>
</evidence>
<evidence type="ECO:0000313" key="7">
    <source>
        <dbReference type="EMBL" id="OWA50020.1"/>
    </source>
</evidence>